<dbReference type="PANTHER" id="PTHR19328">
    <property type="entry name" value="HEDGEHOG-INTERACTING PROTEIN"/>
    <property type="match status" value="1"/>
</dbReference>
<keyword evidence="3" id="KW-1185">Reference proteome</keyword>
<dbReference type="EMBL" id="ABCK01000012">
    <property type="protein sequence ID" value="EDM27033.1"/>
    <property type="molecule type" value="Genomic_DNA"/>
</dbReference>
<dbReference type="InterPro" id="IPR011041">
    <property type="entry name" value="Quinoprot_gluc/sorb_DH_b-prop"/>
</dbReference>
<dbReference type="AlphaFoldDB" id="A6DMZ7"/>
<evidence type="ECO:0000313" key="2">
    <source>
        <dbReference type="EMBL" id="EDM27033.1"/>
    </source>
</evidence>
<dbReference type="Pfam" id="PF07995">
    <property type="entry name" value="GSDH"/>
    <property type="match status" value="1"/>
</dbReference>
<evidence type="ECO:0000259" key="1">
    <source>
        <dbReference type="Pfam" id="PF07995"/>
    </source>
</evidence>
<dbReference type="InterPro" id="IPR012938">
    <property type="entry name" value="Glc/Sorbosone_DH"/>
</dbReference>
<gene>
    <name evidence="2" type="ORF">LNTAR_07309</name>
</gene>
<dbReference type="Gene3D" id="2.120.10.30">
    <property type="entry name" value="TolB, C-terminal domain"/>
    <property type="match status" value="1"/>
</dbReference>
<reference evidence="2 3" key="1">
    <citation type="journal article" date="2010" name="J. Bacteriol.">
        <title>Genome sequence of Lentisphaera araneosa HTCC2155T, the type species of the order Lentisphaerales in the phylum Lentisphaerae.</title>
        <authorList>
            <person name="Thrash J.C."/>
            <person name="Cho J.C."/>
            <person name="Vergin K.L."/>
            <person name="Morris R.M."/>
            <person name="Giovannoni S.J."/>
        </authorList>
    </citation>
    <scope>NUCLEOTIDE SEQUENCE [LARGE SCALE GENOMIC DNA]</scope>
    <source>
        <strain evidence="2 3">HTCC2155</strain>
    </source>
</reference>
<feature type="domain" description="Glucose/Sorbosone dehydrogenase" evidence="1">
    <location>
        <begin position="128"/>
        <end position="375"/>
    </location>
</feature>
<evidence type="ECO:0000313" key="3">
    <source>
        <dbReference type="Proteomes" id="UP000004947"/>
    </source>
</evidence>
<dbReference type="eggNOG" id="COG2133">
    <property type="taxonomic scope" value="Bacteria"/>
</dbReference>
<dbReference type="PANTHER" id="PTHR19328:SF75">
    <property type="entry name" value="ALDOSE SUGAR DEHYDROGENASE YLII"/>
    <property type="match status" value="1"/>
</dbReference>
<organism evidence="2 3">
    <name type="scientific">Lentisphaera araneosa HTCC2155</name>
    <dbReference type="NCBI Taxonomy" id="313628"/>
    <lineage>
        <taxon>Bacteria</taxon>
        <taxon>Pseudomonadati</taxon>
        <taxon>Lentisphaerota</taxon>
        <taxon>Lentisphaeria</taxon>
        <taxon>Lentisphaerales</taxon>
        <taxon>Lentisphaeraceae</taxon>
        <taxon>Lentisphaera</taxon>
    </lineage>
</organism>
<dbReference type="SUPFAM" id="SSF50952">
    <property type="entry name" value="Soluble quinoprotein glucose dehydrogenase"/>
    <property type="match status" value="1"/>
</dbReference>
<sequence>MFMSPKNVITVIFCVISFLGSGIVLGQDKLKWDNSALDGAGMPGLKYQAVSFFKGNYLFKGALDVIPYQNNSDEAELLILGHRGKIWSVPAHGLEDRVERHLVTDIKSHFKDMGQGKSSKHFQLLSGVLDRDWPKIPHLYLAVHQQNGLDGRCLIVRYKVTMESGFSLEGKPEIVYSWKTITHNGCDLKWGPKDGFLYISAGDGSVQRDPGKVGQQVNVVRGSILRLDVHSKPEPGRNYTVPGDNPFVGMDGVLPEIWAYGLRNPWRMCFHPVSEELWAADNGEDLWEMLYCVKRGSNAGWSSYEGYQPFHRDLALGGPNTQHTLPRLAQPHTELRSIIGGVFYRGKKFPELAGHYIYGCSITREIWAVAYDARKDTLGKPFRIAKITYGTLTSICEDHQQELLLLSLSGSIETLSRREGEQRTRPWPKTLAETGLFNHVASQKPSEGVMEYKVQAEAWADGASARRFLALPKSQITKRGGNRYYSSLWINEGGALVKTFYLDGAPVETQVLYNSGTWQGYTYKWDSEGKTASLVPEQGETVQVKRDSGKTQIWRFPSRSECMICHTQHSLFGIAFTAPQLNRTDPQGLQQLDEWLKTKVLKNNNDLKKRREVRLADPYDPKSGTLEERARAYLHINCAHCHHKTGMGGRAAMELEYHVPLAETGLIGGAPKIGLLGKAEAKLIVPGNAELSELLGRMNRRGAGQMPLFGSHEVDEAGVALIRDWINSLPKCEPPMNFNKNKVHP</sequence>
<dbReference type="STRING" id="313628.LNTAR_07309"/>
<accession>A6DMZ7</accession>
<name>A6DMZ7_9BACT</name>
<comment type="caution">
    <text evidence="2">The sequence shown here is derived from an EMBL/GenBank/DDBJ whole genome shotgun (WGS) entry which is preliminary data.</text>
</comment>
<protein>
    <recommendedName>
        <fullName evidence="1">Glucose/Sorbosone dehydrogenase domain-containing protein</fullName>
    </recommendedName>
</protein>
<dbReference type="Proteomes" id="UP000004947">
    <property type="component" value="Unassembled WGS sequence"/>
</dbReference>
<proteinExistence type="predicted"/>
<dbReference type="InterPro" id="IPR011042">
    <property type="entry name" value="6-blade_b-propeller_TolB-like"/>
</dbReference>